<feature type="compositionally biased region" description="Basic and acidic residues" evidence="1">
    <location>
        <begin position="174"/>
        <end position="188"/>
    </location>
</feature>
<organism evidence="2">
    <name type="scientific">bioreactor metagenome</name>
    <dbReference type="NCBI Taxonomy" id="1076179"/>
    <lineage>
        <taxon>unclassified sequences</taxon>
        <taxon>metagenomes</taxon>
        <taxon>ecological metagenomes</taxon>
    </lineage>
</organism>
<protein>
    <submittedName>
        <fullName evidence="2">Uncharacterized protein</fullName>
    </submittedName>
</protein>
<feature type="region of interest" description="Disordered" evidence="1">
    <location>
        <begin position="162"/>
        <end position="188"/>
    </location>
</feature>
<gene>
    <name evidence="2" type="ORF">SDC9_165893</name>
</gene>
<reference evidence="2" key="1">
    <citation type="submission" date="2019-08" db="EMBL/GenBank/DDBJ databases">
        <authorList>
            <person name="Kucharzyk K."/>
            <person name="Murdoch R.W."/>
            <person name="Higgins S."/>
            <person name="Loffler F."/>
        </authorList>
    </citation>
    <scope>NUCLEOTIDE SEQUENCE</scope>
</reference>
<comment type="caution">
    <text evidence="2">The sequence shown here is derived from an EMBL/GenBank/DDBJ whole genome shotgun (WGS) entry which is preliminary data.</text>
</comment>
<dbReference type="EMBL" id="VSSQ01065886">
    <property type="protein sequence ID" value="MPN18533.1"/>
    <property type="molecule type" value="Genomic_DNA"/>
</dbReference>
<dbReference type="AlphaFoldDB" id="A0A645G3C0"/>
<accession>A0A645G3C0</accession>
<proteinExistence type="predicted"/>
<sequence>MLTKESCLSEAEGGYFAGRVVLLDASVLPENHRSPVHQMYFCTGGPGSLPIGIGGSLRAVSLFDGSLASWDREHILGIAKPEILTDHALLQLSQIRPLDSEIPAVPEFFGYCFLSDGQRTASVPLLDEMEVREYIDIQRACQHRVVICDQADCWVREFAEGKSVSSPGEGMDAWQREQEASGDMELKL</sequence>
<evidence type="ECO:0000313" key="2">
    <source>
        <dbReference type="EMBL" id="MPN18533.1"/>
    </source>
</evidence>
<evidence type="ECO:0000256" key="1">
    <source>
        <dbReference type="SAM" id="MobiDB-lite"/>
    </source>
</evidence>
<name>A0A645G3C0_9ZZZZ</name>